<sequence>MLEDLDIARRRLRFRSWHRGTKETDLILGSFADAHVGGFDAAQLDRYEALLEEEDPDIYAWLTGGVAAPERVRSDVLELLLKFRYQPRP</sequence>
<dbReference type="InterPro" id="IPR005631">
    <property type="entry name" value="SDH"/>
</dbReference>
<comment type="caution">
    <text evidence="4">The sequence shown here is derived from an EMBL/GenBank/DDBJ whole genome shotgun (WGS) entry which is preliminary data.</text>
</comment>
<keyword evidence="3" id="KW-0143">Chaperone</keyword>
<protein>
    <recommendedName>
        <fullName evidence="2">FAD assembly factor SdhE</fullName>
    </recommendedName>
</protein>
<reference evidence="4 5" key="1">
    <citation type="submission" date="2018-09" db="EMBL/GenBank/DDBJ databases">
        <authorList>
            <person name="Zhu H."/>
        </authorList>
    </citation>
    <scope>NUCLEOTIDE SEQUENCE [LARGE SCALE GENOMIC DNA]</scope>
    <source>
        <strain evidence="4 5">K1W22B-8</strain>
    </source>
</reference>
<dbReference type="EMBL" id="QYUK01000011">
    <property type="protein sequence ID" value="RJF87334.1"/>
    <property type="molecule type" value="Genomic_DNA"/>
</dbReference>
<evidence type="ECO:0000313" key="4">
    <source>
        <dbReference type="EMBL" id="RJF87334.1"/>
    </source>
</evidence>
<keyword evidence="5" id="KW-1185">Reference proteome</keyword>
<name>A0A418WBI3_9PROT</name>
<dbReference type="RefSeq" id="WP_119777976.1">
    <property type="nucleotide sequence ID" value="NZ_QYUK01000011.1"/>
</dbReference>
<dbReference type="PANTHER" id="PTHR12469:SF2">
    <property type="entry name" value="SUCCINATE DEHYDROGENASE ASSEMBLY FACTOR 2, MITOCHONDRIAL"/>
    <property type="match status" value="1"/>
</dbReference>
<organism evidence="4 5">
    <name type="scientific">Oleomonas cavernae</name>
    <dbReference type="NCBI Taxonomy" id="2320859"/>
    <lineage>
        <taxon>Bacteria</taxon>
        <taxon>Pseudomonadati</taxon>
        <taxon>Pseudomonadota</taxon>
        <taxon>Alphaproteobacteria</taxon>
        <taxon>Acetobacterales</taxon>
        <taxon>Acetobacteraceae</taxon>
        <taxon>Oleomonas</taxon>
    </lineage>
</organism>
<dbReference type="PANTHER" id="PTHR12469">
    <property type="entry name" value="PROTEIN EMI5 HOMOLOG, MITOCHONDRIAL"/>
    <property type="match status" value="1"/>
</dbReference>
<accession>A0A418WBI3</accession>
<dbReference type="Pfam" id="PF03937">
    <property type="entry name" value="Sdh5"/>
    <property type="match status" value="1"/>
</dbReference>
<dbReference type="InterPro" id="IPR036714">
    <property type="entry name" value="SDH_sf"/>
</dbReference>
<dbReference type="Gene3D" id="1.10.150.250">
    <property type="entry name" value="Flavinator of succinate dehydrogenase"/>
    <property type="match status" value="1"/>
</dbReference>
<dbReference type="FunFam" id="1.10.150.250:FF:000002">
    <property type="entry name" value="Succinate dehydrogenase assembly factor 2, mitochondrial"/>
    <property type="match status" value="1"/>
</dbReference>
<gene>
    <name evidence="4" type="ORF">D3874_10095</name>
</gene>
<comment type="similarity">
    <text evidence="1">Belongs to the SdhE FAD assembly factor family.</text>
</comment>
<evidence type="ECO:0000256" key="2">
    <source>
        <dbReference type="ARBA" id="ARBA00019418"/>
    </source>
</evidence>
<evidence type="ECO:0000256" key="3">
    <source>
        <dbReference type="ARBA" id="ARBA00023186"/>
    </source>
</evidence>
<dbReference type="GO" id="GO:0006099">
    <property type="term" value="P:tricarboxylic acid cycle"/>
    <property type="evidence" value="ECO:0007669"/>
    <property type="project" value="TreeGrafter"/>
</dbReference>
<dbReference type="Proteomes" id="UP000284605">
    <property type="component" value="Unassembled WGS sequence"/>
</dbReference>
<evidence type="ECO:0000313" key="5">
    <source>
        <dbReference type="Proteomes" id="UP000284605"/>
    </source>
</evidence>
<proteinExistence type="inferred from homology"/>
<dbReference type="AlphaFoldDB" id="A0A418WBI3"/>
<dbReference type="OrthoDB" id="9807264at2"/>
<dbReference type="SUPFAM" id="SSF109910">
    <property type="entry name" value="YgfY-like"/>
    <property type="match status" value="1"/>
</dbReference>
<evidence type="ECO:0000256" key="1">
    <source>
        <dbReference type="ARBA" id="ARBA00008571"/>
    </source>
</evidence>